<name>A0A0H2S250_9AGAM</name>
<reference evidence="6 7" key="1">
    <citation type="submission" date="2015-04" db="EMBL/GenBank/DDBJ databases">
        <title>Complete genome sequence of Schizopora paradoxa KUC8140, a cosmopolitan wood degrader in East Asia.</title>
        <authorList>
            <consortium name="DOE Joint Genome Institute"/>
            <person name="Min B."/>
            <person name="Park H."/>
            <person name="Jang Y."/>
            <person name="Kim J.-J."/>
            <person name="Kim K.H."/>
            <person name="Pangilinan J."/>
            <person name="Lipzen A."/>
            <person name="Riley R."/>
            <person name="Grigoriev I.V."/>
            <person name="Spatafora J.W."/>
            <person name="Choi I.-G."/>
        </authorList>
    </citation>
    <scope>NUCLEOTIDE SEQUENCE [LARGE SCALE GENOMIC DNA]</scope>
    <source>
        <strain evidence="6 7">KUC8140</strain>
    </source>
</reference>
<keyword evidence="2" id="KW-0677">Repeat</keyword>
<dbReference type="InterPro" id="IPR027417">
    <property type="entry name" value="P-loop_NTPase"/>
</dbReference>
<dbReference type="Pfam" id="PF24883">
    <property type="entry name" value="NPHP3_N"/>
    <property type="match status" value="1"/>
</dbReference>
<dbReference type="InterPro" id="IPR015943">
    <property type="entry name" value="WD40/YVTN_repeat-like_dom_sf"/>
</dbReference>
<evidence type="ECO:0000259" key="5">
    <source>
        <dbReference type="PROSITE" id="PS50837"/>
    </source>
</evidence>
<feature type="coiled-coil region" evidence="4">
    <location>
        <begin position="52"/>
        <end position="79"/>
    </location>
</feature>
<dbReference type="SUPFAM" id="SSF50978">
    <property type="entry name" value="WD40 repeat-like"/>
    <property type="match status" value="2"/>
</dbReference>
<dbReference type="CDD" id="cd00200">
    <property type="entry name" value="WD40"/>
    <property type="match status" value="1"/>
</dbReference>
<feature type="repeat" description="WD" evidence="3">
    <location>
        <begin position="1237"/>
        <end position="1268"/>
    </location>
</feature>
<dbReference type="Pfam" id="PF00400">
    <property type="entry name" value="WD40"/>
    <property type="match status" value="5"/>
</dbReference>
<evidence type="ECO:0000256" key="3">
    <source>
        <dbReference type="PROSITE-ProRule" id="PRU00221"/>
    </source>
</evidence>
<organism evidence="6 7">
    <name type="scientific">Schizopora paradoxa</name>
    <dbReference type="NCBI Taxonomy" id="27342"/>
    <lineage>
        <taxon>Eukaryota</taxon>
        <taxon>Fungi</taxon>
        <taxon>Dikarya</taxon>
        <taxon>Basidiomycota</taxon>
        <taxon>Agaricomycotina</taxon>
        <taxon>Agaricomycetes</taxon>
        <taxon>Hymenochaetales</taxon>
        <taxon>Schizoporaceae</taxon>
        <taxon>Schizopora</taxon>
    </lineage>
</organism>
<keyword evidence="1 3" id="KW-0853">WD repeat</keyword>
<feature type="repeat" description="WD" evidence="3">
    <location>
        <begin position="754"/>
        <end position="795"/>
    </location>
</feature>
<feature type="repeat" description="WD" evidence="3">
    <location>
        <begin position="1311"/>
        <end position="1352"/>
    </location>
</feature>
<evidence type="ECO:0000256" key="4">
    <source>
        <dbReference type="SAM" id="Coils"/>
    </source>
</evidence>
<feature type="repeat" description="WD" evidence="3">
    <location>
        <begin position="934"/>
        <end position="968"/>
    </location>
</feature>
<dbReference type="SMART" id="SM00320">
    <property type="entry name" value="WD40"/>
    <property type="match status" value="13"/>
</dbReference>
<dbReference type="InterPro" id="IPR019775">
    <property type="entry name" value="WD40_repeat_CS"/>
</dbReference>
<evidence type="ECO:0000256" key="2">
    <source>
        <dbReference type="ARBA" id="ARBA00022737"/>
    </source>
</evidence>
<dbReference type="Proteomes" id="UP000053477">
    <property type="component" value="Unassembled WGS sequence"/>
</dbReference>
<dbReference type="PROSITE" id="PS00678">
    <property type="entry name" value="WD_REPEATS_1"/>
    <property type="match status" value="1"/>
</dbReference>
<sequence>MRSLLELLADARSIARLTSVKNAVMDIMKAVVNCSYFINDFINKGRFKQFGAAQTHSKLDEHRENLEKLRKRLGEALNLQVADSVDGISGVVNKIAKDDEDERTQELLSKRLAPAEQQSLGSPCLKGTRTSILAEVEKWMKDTNQPNVFWISGAPGAGKSTISTTIVKEILTHKCARFFVKRSATPELRDPRRIWPTIAFALAGMHRHVKDEIVDVLGKKAECPKDVEVGDQFHDLLVTPFQRLAESSSVVVVIDALDECRTSDDDWNHLLATLARWSELPSNVKLIITSRRETDIQNRLQPVSRNIILETGDDTSNETSDDIRLYFETSFRDMAVLDAGAPWPGEVILNDLTRYAAGLFIWAKTVVKFVGHKNLHPPSRLKLISDNMDRRNADIDDLYGQILYEMFTDMETEEQYVTKFVLATIAMAKAPLGINDLVELLAPEGGDQRNEMVYAVQYSVQALGPIINVWEPDGRLSVCHKTLSDFIFDEYRTRDVIKRLLARAQKPSDDGDLERYITRRPELSVRLAEACLRLLNSRLAFNICRLSTSHCRNDALPNRRAIVINPIPSYLIYACQHWAEHLEGLDENISHDFEKILNPLKIFLFTHILHWLEVLSLTNSTDHAPHLLLFVERYTKRWDKSENLSDIILDANRFSTMFQDAIAESAPHIYLSALPFAPASSKMAQIYGPLVPGTLSLRSGRKQDWDHALLEISGHEGIVQCLAYFPNGDRIASGGDNTVRIWDAYNAKAVSGMVFEHPDTVQNLHISPGGDRIVVFCEDGTLKVWNVTDGRCIYATKVTCKYLTPVAFSQDGALCAFVSQDEIINVLEVQDRGRLTICAQLLVDPPGMNEVYSLAFSVDKPDLLFGSVANMIITWDARDGEIVGEPYKSRKGIPVPGNESLAVSEDGKLLALGFCDGVVELWDLLRGELRGELERKRGKDVSSVSFSPNGKSTIIATGSDDGSICYWDTATLAQIGGPYFGLRFNGAGIGPVSFSPDGRRVVSSVLDLIRVWDATTSMHHIVPDAYNAYAYNQDVGSIALDGEGRRCACGGVDGSVRIWDITSGTMLAEGNDNTSANLADPYVAKEIRAMVFSPGGDSILSCSREGKCREWCSRTGQIRREVLIEKPDEDSNIRRRSNVVMSSDGRYVAFQTQVDSVSLFDCVSGREVNQYVVYDDGDLNAKRDVPMAIALNPQGDLIALGTSNGTIWIWRVETEMDKEPTSIAVIRGNPERGLAFITFSPHARQIASCFSDGSLGIWDFENHSMIFFVHDDIVYDRVSFSPHGNTIAPASVNGMVRFWSGATGENIGQLLVHHKQSIRDISFSSDGVLLYTLSFFGSLKVWHMDSIKHRSMEMNSIQSLDSLKFVEVTFDEGASTVPPRHILRNKDKGFPTNSISISSCPAFFDGKNEAAIGDWSYIDSDGWLRNRRVKGEESEDDPMLFWVPPANRRKFWWPRTVAIVDTNKNDPVTCINFSRFMHGEKWQRCVEKIAHNNRMIRAV</sequence>
<dbReference type="InterPro" id="IPR056884">
    <property type="entry name" value="NPHP3-like_N"/>
</dbReference>
<evidence type="ECO:0000313" key="6">
    <source>
        <dbReference type="EMBL" id="KLO11071.1"/>
    </source>
</evidence>
<dbReference type="InParanoid" id="A0A0H2S250"/>
<dbReference type="InterPro" id="IPR007111">
    <property type="entry name" value="NACHT_NTPase"/>
</dbReference>
<dbReference type="InterPro" id="IPR036322">
    <property type="entry name" value="WD40_repeat_dom_sf"/>
</dbReference>
<keyword evidence="7" id="KW-1185">Reference proteome</keyword>
<dbReference type="PROSITE" id="PS50294">
    <property type="entry name" value="WD_REPEATS_REGION"/>
    <property type="match status" value="4"/>
</dbReference>
<protein>
    <submittedName>
        <fullName evidence="6">WD40 repeat-like protein</fullName>
    </submittedName>
</protein>
<feature type="repeat" description="WD" evidence="3">
    <location>
        <begin position="712"/>
        <end position="752"/>
    </location>
</feature>
<dbReference type="STRING" id="27342.A0A0H2S250"/>
<keyword evidence="4" id="KW-0175">Coiled coil</keyword>
<accession>A0A0H2S250</accession>
<gene>
    <name evidence="6" type="ORF">SCHPADRAFT_487617</name>
</gene>
<dbReference type="PANTHER" id="PTHR19848:SF8">
    <property type="entry name" value="F-BOX AND WD REPEAT DOMAIN CONTAINING 7"/>
    <property type="match status" value="1"/>
</dbReference>
<dbReference type="SUPFAM" id="SSF52540">
    <property type="entry name" value="P-loop containing nucleoside triphosphate hydrolases"/>
    <property type="match status" value="1"/>
</dbReference>
<dbReference type="PROSITE" id="PS50082">
    <property type="entry name" value="WD_REPEATS_2"/>
    <property type="match status" value="6"/>
</dbReference>
<proteinExistence type="predicted"/>
<dbReference type="PANTHER" id="PTHR19848">
    <property type="entry name" value="WD40 REPEAT PROTEIN"/>
    <property type="match status" value="1"/>
</dbReference>
<dbReference type="EMBL" id="KQ086009">
    <property type="protein sequence ID" value="KLO11071.1"/>
    <property type="molecule type" value="Genomic_DNA"/>
</dbReference>
<dbReference type="Gene3D" id="2.130.10.10">
    <property type="entry name" value="YVTN repeat-like/Quinoprotein amine dehydrogenase"/>
    <property type="match status" value="4"/>
</dbReference>
<evidence type="ECO:0000313" key="7">
    <source>
        <dbReference type="Proteomes" id="UP000053477"/>
    </source>
</evidence>
<evidence type="ECO:0000256" key="1">
    <source>
        <dbReference type="ARBA" id="ARBA00022574"/>
    </source>
</evidence>
<feature type="domain" description="NACHT" evidence="5">
    <location>
        <begin position="147"/>
        <end position="291"/>
    </location>
</feature>
<feature type="repeat" description="WD" evidence="3">
    <location>
        <begin position="1028"/>
        <end position="1069"/>
    </location>
</feature>
<dbReference type="Gene3D" id="3.40.50.300">
    <property type="entry name" value="P-loop containing nucleotide triphosphate hydrolases"/>
    <property type="match status" value="1"/>
</dbReference>
<dbReference type="OrthoDB" id="538223at2759"/>
<dbReference type="InterPro" id="IPR001680">
    <property type="entry name" value="WD40_rpt"/>
</dbReference>
<dbReference type="PROSITE" id="PS50837">
    <property type="entry name" value="NACHT"/>
    <property type="match status" value="1"/>
</dbReference>